<comment type="subcellular location">
    <subcellularLocation>
        <location evidence="3">Cytoplasm</location>
    </subcellularLocation>
</comment>
<dbReference type="AlphaFoldDB" id="A0A0D0IRL7"/>
<dbReference type="Proteomes" id="UP000032120">
    <property type="component" value="Unassembled WGS sequence"/>
</dbReference>
<sequence length="205" mass="21306">MQLIALTGGIASGKSTVGRRLAELGAVRIDADELARDAVAPGSAGLARVAARFGDHLIGGDGSLDRAALGEVVFRDEAALADLNAIVHPEVRRLVQELVAAAAERDPHAVVVYEIPLLVETGAQSGGSGFEWDTIVVADAPAETRVARMVALRGMAEDEARRRIANQASDAERRAVADVLIDTSGSEAHTIAQVDALWEGLAAAS</sequence>
<dbReference type="GO" id="GO:0005737">
    <property type="term" value="C:cytoplasm"/>
    <property type="evidence" value="ECO:0007669"/>
    <property type="project" value="UniProtKB-SubCell"/>
</dbReference>
<dbReference type="SUPFAM" id="SSF52540">
    <property type="entry name" value="P-loop containing nucleoside triphosphate hydrolases"/>
    <property type="match status" value="1"/>
</dbReference>
<gene>
    <name evidence="3" type="primary">coaE</name>
    <name evidence="5" type="ORF">SD72_02980</name>
</gene>
<keyword evidence="3" id="KW-0173">Coenzyme A biosynthesis</keyword>
<dbReference type="PANTHER" id="PTHR10695:SF46">
    <property type="entry name" value="BIFUNCTIONAL COENZYME A SYNTHASE-RELATED"/>
    <property type="match status" value="1"/>
</dbReference>
<comment type="catalytic activity">
    <reaction evidence="3">
        <text>3'-dephospho-CoA + ATP = ADP + CoA + H(+)</text>
        <dbReference type="Rhea" id="RHEA:18245"/>
        <dbReference type="ChEBI" id="CHEBI:15378"/>
        <dbReference type="ChEBI" id="CHEBI:30616"/>
        <dbReference type="ChEBI" id="CHEBI:57287"/>
        <dbReference type="ChEBI" id="CHEBI:57328"/>
        <dbReference type="ChEBI" id="CHEBI:456216"/>
        <dbReference type="EC" id="2.7.1.24"/>
    </reaction>
</comment>
<dbReference type="GO" id="GO:0005524">
    <property type="term" value="F:ATP binding"/>
    <property type="evidence" value="ECO:0007669"/>
    <property type="project" value="UniProtKB-UniRule"/>
</dbReference>
<evidence type="ECO:0000256" key="3">
    <source>
        <dbReference type="HAMAP-Rule" id="MF_00376"/>
    </source>
</evidence>
<comment type="similarity">
    <text evidence="3">Belongs to the CoaE family.</text>
</comment>
<dbReference type="PROSITE" id="PS51219">
    <property type="entry name" value="DPCK"/>
    <property type="match status" value="1"/>
</dbReference>
<accession>A0A0D0IRL7</accession>
<dbReference type="CDD" id="cd02022">
    <property type="entry name" value="DPCK"/>
    <property type="match status" value="1"/>
</dbReference>
<evidence type="ECO:0000256" key="1">
    <source>
        <dbReference type="ARBA" id="ARBA00022741"/>
    </source>
</evidence>
<keyword evidence="3" id="KW-0963">Cytoplasm</keyword>
<dbReference type="EC" id="2.7.1.24" evidence="3 4"/>
<dbReference type="Pfam" id="PF01121">
    <property type="entry name" value="CoaE"/>
    <property type="match status" value="1"/>
</dbReference>
<dbReference type="InterPro" id="IPR001977">
    <property type="entry name" value="Depp_CoAkinase"/>
</dbReference>
<evidence type="ECO:0000256" key="4">
    <source>
        <dbReference type="NCBIfam" id="TIGR00152"/>
    </source>
</evidence>
<protein>
    <recommendedName>
        <fullName evidence="3 4">Dephospho-CoA kinase</fullName>
        <ecNumber evidence="3 4">2.7.1.24</ecNumber>
    </recommendedName>
    <alternativeName>
        <fullName evidence="3">Dephosphocoenzyme A kinase</fullName>
    </alternativeName>
</protein>
<feature type="binding site" evidence="3">
    <location>
        <begin position="11"/>
        <end position="16"/>
    </location>
    <ligand>
        <name>ATP</name>
        <dbReference type="ChEBI" id="CHEBI:30616"/>
    </ligand>
</feature>
<dbReference type="Gene3D" id="3.40.50.300">
    <property type="entry name" value="P-loop containing nucleotide triphosphate hydrolases"/>
    <property type="match status" value="1"/>
</dbReference>
<dbReference type="GO" id="GO:0015937">
    <property type="term" value="P:coenzyme A biosynthetic process"/>
    <property type="evidence" value="ECO:0007669"/>
    <property type="project" value="UniProtKB-UniRule"/>
</dbReference>
<dbReference type="GO" id="GO:0004140">
    <property type="term" value="F:dephospho-CoA kinase activity"/>
    <property type="evidence" value="ECO:0007669"/>
    <property type="project" value="UniProtKB-UniRule"/>
</dbReference>
<comment type="caution">
    <text evidence="5">The sequence shown here is derived from an EMBL/GenBank/DDBJ whole genome shotgun (WGS) entry which is preliminary data.</text>
</comment>
<reference evidence="5 6" key="1">
    <citation type="submission" date="2015-01" db="EMBL/GenBank/DDBJ databases">
        <title>Draft genome sequence of Leucobacter komagatae strain VKM ST2845.</title>
        <authorList>
            <person name="Karlyshev A.V."/>
            <person name="Kudryashova E.B."/>
        </authorList>
    </citation>
    <scope>NUCLEOTIDE SEQUENCE [LARGE SCALE GENOMIC DNA]</scope>
    <source>
        <strain evidence="5 6">VKM ST2845</strain>
    </source>
</reference>
<proteinExistence type="inferred from homology"/>
<comment type="function">
    <text evidence="3">Catalyzes the phosphorylation of the 3'-hydroxyl group of dephosphocoenzyme A to form coenzyme A.</text>
</comment>
<keyword evidence="3" id="KW-0808">Transferase</keyword>
<dbReference type="UniPathway" id="UPA00241">
    <property type="reaction ID" value="UER00356"/>
</dbReference>
<keyword evidence="1 3" id="KW-0547">Nucleotide-binding</keyword>
<dbReference type="InterPro" id="IPR027417">
    <property type="entry name" value="P-loop_NTPase"/>
</dbReference>
<keyword evidence="6" id="KW-1185">Reference proteome</keyword>
<dbReference type="OrthoDB" id="9812943at2"/>
<evidence type="ECO:0000256" key="2">
    <source>
        <dbReference type="ARBA" id="ARBA00022840"/>
    </source>
</evidence>
<keyword evidence="2 3" id="KW-0067">ATP-binding</keyword>
<dbReference type="RefSeq" id="WP_042542902.1">
    <property type="nucleotide sequence ID" value="NZ_JXSQ01000002.1"/>
</dbReference>
<dbReference type="EMBL" id="JXSQ01000002">
    <property type="protein sequence ID" value="KIP53617.1"/>
    <property type="molecule type" value="Genomic_DNA"/>
</dbReference>
<dbReference type="NCBIfam" id="TIGR00152">
    <property type="entry name" value="dephospho-CoA kinase"/>
    <property type="match status" value="1"/>
</dbReference>
<dbReference type="HAMAP" id="MF_00376">
    <property type="entry name" value="Dephospho_CoA_kinase"/>
    <property type="match status" value="1"/>
</dbReference>
<evidence type="ECO:0000313" key="6">
    <source>
        <dbReference type="Proteomes" id="UP000032120"/>
    </source>
</evidence>
<keyword evidence="3 5" id="KW-0418">Kinase</keyword>
<dbReference type="PANTHER" id="PTHR10695">
    <property type="entry name" value="DEPHOSPHO-COA KINASE-RELATED"/>
    <property type="match status" value="1"/>
</dbReference>
<comment type="pathway">
    <text evidence="3">Cofactor biosynthesis; coenzyme A biosynthesis; CoA from (R)-pantothenate: step 5/5.</text>
</comment>
<name>A0A0D0IRL7_9MICO</name>
<dbReference type="NCBIfam" id="NF002879">
    <property type="entry name" value="PRK03333.1"/>
    <property type="match status" value="1"/>
</dbReference>
<evidence type="ECO:0000313" key="5">
    <source>
        <dbReference type="EMBL" id="KIP53617.1"/>
    </source>
</evidence>
<organism evidence="5 6">
    <name type="scientific">Leucobacter komagatae</name>
    <dbReference type="NCBI Taxonomy" id="55969"/>
    <lineage>
        <taxon>Bacteria</taxon>
        <taxon>Bacillati</taxon>
        <taxon>Actinomycetota</taxon>
        <taxon>Actinomycetes</taxon>
        <taxon>Micrococcales</taxon>
        <taxon>Microbacteriaceae</taxon>
        <taxon>Leucobacter</taxon>
    </lineage>
</organism>